<dbReference type="EMBL" id="RCVZ01000007">
    <property type="protein sequence ID" value="RLQ95173.1"/>
    <property type="molecule type" value="Genomic_DNA"/>
</dbReference>
<dbReference type="PANTHER" id="PTHR12697">
    <property type="entry name" value="PBS LYASE HEAT-LIKE PROTEIN"/>
    <property type="match status" value="1"/>
</dbReference>
<dbReference type="AlphaFoldDB" id="A0A3L7JWS1"/>
<dbReference type="SUPFAM" id="SSF110836">
    <property type="entry name" value="Hypothetical protein SAV1430"/>
    <property type="match status" value="1"/>
</dbReference>
<feature type="domain" description="Scaffold protein Nfu/NifU N-terminal" evidence="1">
    <location>
        <begin position="4"/>
        <end position="90"/>
    </location>
</feature>
<dbReference type="InterPro" id="IPR011989">
    <property type="entry name" value="ARM-like"/>
</dbReference>
<dbReference type="InterPro" id="IPR016024">
    <property type="entry name" value="ARM-type_fold"/>
</dbReference>
<proteinExistence type="predicted"/>
<dbReference type="Gene3D" id="3.30.1370.70">
    <property type="entry name" value="Scaffold protein Nfu/NifU, N-terminal domain"/>
    <property type="match status" value="1"/>
</dbReference>
<dbReference type="Pfam" id="PF08712">
    <property type="entry name" value="Nfu_N"/>
    <property type="match status" value="1"/>
</dbReference>
<dbReference type="InterPro" id="IPR014824">
    <property type="entry name" value="Nfu/NifU_N"/>
</dbReference>
<dbReference type="SUPFAM" id="SSF48371">
    <property type="entry name" value="ARM repeat"/>
    <property type="match status" value="1"/>
</dbReference>
<keyword evidence="3" id="KW-1185">Reference proteome</keyword>
<organism evidence="2 3">
    <name type="scientific">Falsibacillus albus</name>
    <dbReference type="NCBI Taxonomy" id="2478915"/>
    <lineage>
        <taxon>Bacteria</taxon>
        <taxon>Bacillati</taxon>
        <taxon>Bacillota</taxon>
        <taxon>Bacilli</taxon>
        <taxon>Bacillales</taxon>
        <taxon>Bacillaceae</taxon>
        <taxon>Falsibacillus</taxon>
    </lineage>
</organism>
<accession>A0A3L7JWS1</accession>
<dbReference type="SMART" id="SM00567">
    <property type="entry name" value="EZ_HEAT"/>
    <property type="match status" value="3"/>
</dbReference>
<sequence>MNIKSIEPTPSPNTMKIILDQELPAGKSNNYKKDAAEGAPPLLKDILTVDGVKGVYHVADFLAVERNPKFDWQDILPAVRKAFGEETTTGASNGKPDEHFGEVNASVLFFKGIPMQIKLNDGQQEKRYGLPDFYANAVDEAQNEGDNVVLLRKWKDYGIRYGELDQIGQELTEEILAAYPSDRVENLIKDSKQPELQNRKAAKSKIKLTIEMLNDPDWKKRYQLLDQMDDPTLEDLPVLKMALHDEKPAIRRLAVVYLGMIENKQVLPYLYDGLKDKTVMVRRTAGDCLSDLGFAEAMEPMMEALKDPSKIVRWRAAMFLYETGNEKALPALKNAENDPEFEVKLQVMMAIERIAGGEEAKGSVWKQMTEAREVNKKEE</sequence>
<dbReference type="Pfam" id="PF13646">
    <property type="entry name" value="HEAT_2"/>
    <property type="match status" value="1"/>
</dbReference>
<dbReference type="InterPro" id="IPR004155">
    <property type="entry name" value="PBS_lyase_HEAT"/>
</dbReference>
<name>A0A3L7JWS1_9BACI</name>
<dbReference type="SMART" id="SM00932">
    <property type="entry name" value="Nfu_N"/>
    <property type="match status" value="1"/>
</dbReference>
<dbReference type="Proteomes" id="UP000276770">
    <property type="component" value="Unassembled WGS sequence"/>
</dbReference>
<gene>
    <name evidence="2" type="ORF">D9X91_11810</name>
</gene>
<dbReference type="PANTHER" id="PTHR12697:SF37">
    <property type="entry name" value="CONSERVED VIRULENCE FACTOR C"/>
    <property type="match status" value="1"/>
</dbReference>
<reference evidence="2 3" key="1">
    <citation type="submission" date="2018-10" db="EMBL/GenBank/DDBJ databases">
        <title>Falsibacillus sp. genome draft.</title>
        <authorList>
            <person name="Shi S."/>
        </authorList>
    </citation>
    <scope>NUCLEOTIDE SEQUENCE [LARGE SCALE GENOMIC DNA]</scope>
    <source>
        <strain evidence="2 3">GY 10110</strain>
    </source>
</reference>
<evidence type="ECO:0000313" key="3">
    <source>
        <dbReference type="Proteomes" id="UP000276770"/>
    </source>
</evidence>
<comment type="caution">
    <text evidence="2">The sequence shown here is derived from an EMBL/GenBank/DDBJ whole genome shotgun (WGS) entry which is preliminary data.</text>
</comment>
<dbReference type="InterPro" id="IPR025989">
    <property type="entry name" value="Virulence_F_dom"/>
</dbReference>
<dbReference type="GO" id="GO:0016491">
    <property type="term" value="F:oxidoreductase activity"/>
    <property type="evidence" value="ECO:0007669"/>
    <property type="project" value="TreeGrafter"/>
</dbReference>
<evidence type="ECO:0000313" key="2">
    <source>
        <dbReference type="EMBL" id="RLQ95173.1"/>
    </source>
</evidence>
<dbReference type="Pfam" id="PF13769">
    <property type="entry name" value="Virulence_fact"/>
    <property type="match status" value="1"/>
</dbReference>
<protein>
    <submittedName>
        <fullName evidence="2">Virulence factor</fullName>
    </submittedName>
</protein>
<dbReference type="InterPro" id="IPR036498">
    <property type="entry name" value="Nfu/NifU_N_sf"/>
</dbReference>
<dbReference type="Gene3D" id="1.25.10.10">
    <property type="entry name" value="Leucine-rich Repeat Variant"/>
    <property type="match status" value="1"/>
</dbReference>
<evidence type="ECO:0000259" key="1">
    <source>
        <dbReference type="SMART" id="SM00932"/>
    </source>
</evidence>
<dbReference type="RefSeq" id="WP_121680828.1">
    <property type="nucleotide sequence ID" value="NZ_RCVZ01000007.1"/>
</dbReference>
<dbReference type="OrthoDB" id="420201at2"/>